<evidence type="ECO:0000313" key="2">
    <source>
        <dbReference type="EMBL" id="GEM39813.1"/>
    </source>
</evidence>
<reference evidence="2 3" key="1">
    <citation type="submission" date="2019-07" db="EMBL/GenBank/DDBJ databases">
        <title>Whole genome shotgun sequence of Nocardia ninae NBRC 108245.</title>
        <authorList>
            <person name="Hosoyama A."/>
            <person name="Uohara A."/>
            <person name="Ohji S."/>
            <person name="Ichikawa N."/>
        </authorList>
    </citation>
    <scope>NUCLEOTIDE SEQUENCE [LARGE SCALE GENOMIC DNA]</scope>
    <source>
        <strain evidence="2 3">NBRC 108245</strain>
    </source>
</reference>
<keyword evidence="1" id="KW-0472">Membrane</keyword>
<proteinExistence type="predicted"/>
<dbReference type="EMBL" id="BJXA01000028">
    <property type="protein sequence ID" value="GEM39813.1"/>
    <property type="molecule type" value="Genomic_DNA"/>
</dbReference>
<keyword evidence="1" id="KW-0812">Transmembrane</keyword>
<comment type="caution">
    <text evidence="2">The sequence shown here is derived from an EMBL/GenBank/DDBJ whole genome shotgun (WGS) entry which is preliminary data.</text>
</comment>
<dbReference type="Proteomes" id="UP000321424">
    <property type="component" value="Unassembled WGS sequence"/>
</dbReference>
<keyword evidence="3" id="KW-1185">Reference proteome</keyword>
<keyword evidence="1" id="KW-1133">Transmembrane helix</keyword>
<accession>A0A511MGJ8</accession>
<feature type="transmembrane region" description="Helical" evidence="1">
    <location>
        <begin position="6"/>
        <end position="31"/>
    </location>
</feature>
<gene>
    <name evidence="2" type="ORF">NN4_43320</name>
</gene>
<evidence type="ECO:0000256" key="1">
    <source>
        <dbReference type="SAM" id="Phobius"/>
    </source>
</evidence>
<dbReference type="AlphaFoldDB" id="A0A511MGJ8"/>
<sequence length="72" mass="7514">MPATPSIAPIAVTAARALILLVIRMEILLLAGGNRAAERQQVDGSWFRLRSLAAAVSGVCSAVRDRSGVAAR</sequence>
<protein>
    <submittedName>
        <fullName evidence="2">Uncharacterized protein</fullName>
    </submittedName>
</protein>
<evidence type="ECO:0000313" key="3">
    <source>
        <dbReference type="Proteomes" id="UP000321424"/>
    </source>
</evidence>
<name>A0A511MGJ8_9NOCA</name>
<organism evidence="2 3">
    <name type="scientific">Nocardia ninae NBRC 108245</name>
    <dbReference type="NCBI Taxonomy" id="1210091"/>
    <lineage>
        <taxon>Bacteria</taxon>
        <taxon>Bacillati</taxon>
        <taxon>Actinomycetota</taxon>
        <taxon>Actinomycetes</taxon>
        <taxon>Mycobacteriales</taxon>
        <taxon>Nocardiaceae</taxon>
        <taxon>Nocardia</taxon>
    </lineage>
</organism>